<dbReference type="Proteomes" id="UP000499080">
    <property type="component" value="Unassembled WGS sequence"/>
</dbReference>
<evidence type="ECO:0000313" key="2">
    <source>
        <dbReference type="Proteomes" id="UP000499080"/>
    </source>
</evidence>
<accession>A0A4Y2FTP3</accession>
<name>A0A4Y2FTP3_ARAVE</name>
<feature type="non-terminal residue" evidence="1">
    <location>
        <position position="1"/>
    </location>
</feature>
<gene>
    <name evidence="1" type="ORF">AVEN_178000_1</name>
</gene>
<comment type="caution">
    <text evidence="1">The sequence shown here is derived from an EMBL/GenBank/DDBJ whole genome shotgun (WGS) entry which is preliminary data.</text>
</comment>
<organism evidence="1 2">
    <name type="scientific">Araneus ventricosus</name>
    <name type="common">Orbweaver spider</name>
    <name type="synonym">Epeira ventricosa</name>
    <dbReference type="NCBI Taxonomy" id="182803"/>
    <lineage>
        <taxon>Eukaryota</taxon>
        <taxon>Metazoa</taxon>
        <taxon>Ecdysozoa</taxon>
        <taxon>Arthropoda</taxon>
        <taxon>Chelicerata</taxon>
        <taxon>Arachnida</taxon>
        <taxon>Araneae</taxon>
        <taxon>Araneomorphae</taxon>
        <taxon>Entelegynae</taxon>
        <taxon>Araneoidea</taxon>
        <taxon>Araneidae</taxon>
        <taxon>Araneus</taxon>
    </lineage>
</organism>
<proteinExistence type="predicted"/>
<evidence type="ECO:0000313" key="1">
    <source>
        <dbReference type="EMBL" id="GBM43729.1"/>
    </source>
</evidence>
<reference evidence="1 2" key="1">
    <citation type="journal article" date="2019" name="Sci. Rep.">
        <title>Orb-weaving spider Araneus ventricosus genome elucidates the spidroin gene catalogue.</title>
        <authorList>
            <person name="Kono N."/>
            <person name="Nakamura H."/>
            <person name="Ohtoshi R."/>
            <person name="Moran D.A.P."/>
            <person name="Shinohara A."/>
            <person name="Yoshida Y."/>
            <person name="Fujiwara M."/>
            <person name="Mori M."/>
            <person name="Tomita M."/>
            <person name="Arakawa K."/>
        </authorList>
    </citation>
    <scope>NUCLEOTIDE SEQUENCE [LARGE SCALE GENOMIC DNA]</scope>
</reference>
<dbReference type="AlphaFoldDB" id="A0A4Y2FTP3"/>
<sequence length="75" mass="8627">NTRAILGLTSYFEPRSDDEDDTWAAIPLSNLPHHSKARLASTYDLTCNRSDTRRIFSGIRFRAWNPPAQKLRPCH</sequence>
<dbReference type="EMBL" id="BGPR01096921">
    <property type="protein sequence ID" value="GBM43729.1"/>
    <property type="molecule type" value="Genomic_DNA"/>
</dbReference>
<keyword evidence="2" id="KW-1185">Reference proteome</keyword>
<protein>
    <submittedName>
        <fullName evidence="1">Uncharacterized protein</fullName>
    </submittedName>
</protein>